<dbReference type="InterPro" id="IPR036291">
    <property type="entry name" value="NAD(P)-bd_dom_sf"/>
</dbReference>
<name>A0ABM1VW43_APLCA</name>
<dbReference type="Pfam" id="PF00106">
    <property type="entry name" value="adh_short"/>
    <property type="match status" value="1"/>
</dbReference>
<dbReference type="GeneID" id="101857034"/>
<dbReference type="PANTHER" id="PTHR43639">
    <property type="entry name" value="OXIDOREDUCTASE, SHORT-CHAIN DEHYDROGENASE/REDUCTASE FAMILY (AFU_ORTHOLOGUE AFUA_5G02870)"/>
    <property type="match status" value="1"/>
</dbReference>
<gene>
    <name evidence="4" type="primary">LOC101857034</name>
</gene>
<protein>
    <submittedName>
        <fullName evidence="4">Uncharacterized oxidoreductase TM_0325-like</fullName>
    </submittedName>
</protein>
<dbReference type="Proteomes" id="UP000694888">
    <property type="component" value="Unplaced"/>
</dbReference>
<proteinExistence type="inferred from homology"/>
<sequence length="138" mass="14870">MTLPDPYTTAKIVNNAGALYTGFIKDLEEKDIDTTFNLNFKVPVLLSKLVFPYLKETKGTTPEATMYGIAKGALDNFTKAASNGECTKGYHVQLTPEATMYGIAKGALDNFTKAASNAARRKDVVTLGAASCDSRSVY</sequence>
<dbReference type="InterPro" id="IPR020904">
    <property type="entry name" value="Sc_DH/Rdtase_CS"/>
</dbReference>
<evidence type="ECO:0000256" key="1">
    <source>
        <dbReference type="ARBA" id="ARBA00006484"/>
    </source>
</evidence>
<dbReference type="Gene3D" id="3.40.50.720">
    <property type="entry name" value="NAD(P)-binding Rossmann-like Domain"/>
    <property type="match status" value="1"/>
</dbReference>
<dbReference type="PANTHER" id="PTHR43639:SF1">
    <property type="entry name" value="SHORT-CHAIN DEHYDROGENASE_REDUCTASE FAMILY PROTEIN"/>
    <property type="match status" value="1"/>
</dbReference>
<dbReference type="RefSeq" id="XP_035826635.1">
    <property type="nucleotide sequence ID" value="XM_035970742.1"/>
</dbReference>
<dbReference type="InterPro" id="IPR002347">
    <property type="entry name" value="SDR_fam"/>
</dbReference>
<comment type="similarity">
    <text evidence="1">Belongs to the short-chain dehydrogenases/reductases (SDR) family.</text>
</comment>
<dbReference type="PROSITE" id="PS00061">
    <property type="entry name" value="ADH_SHORT"/>
    <property type="match status" value="1"/>
</dbReference>
<accession>A0ABM1VW43</accession>
<keyword evidence="2" id="KW-0560">Oxidoreductase</keyword>
<reference evidence="4" key="1">
    <citation type="submission" date="2025-08" db="UniProtKB">
        <authorList>
            <consortium name="RefSeq"/>
        </authorList>
    </citation>
    <scope>IDENTIFICATION</scope>
</reference>
<evidence type="ECO:0000313" key="4">
    <source>
        <dbReference type="RefSeq" id="XP_035826635.1"/>
    </source>
</evidence>
<evidence type="ECO:0000313" key="3">
    <source>
        <dbReference type="Proteomes" id="UP000694888"/>
    </source>
</evidence>
<keyword evidence="3" id="KW-1185">Reference proteome</keyword>
<evidence type="ECO:0000256" key="2">
    <source>
        <dbReference type="ARBA" id="ARBA00023002"/>
    </source>
</evidence>
<organism evidence="3 4">
    <name type="scientific">Aplysia californica</name>
    <name type="common">California sea hare</name>
    <dbReference type="NCBI Taxonomy" id="6500"/>
    <lineage>
        <taxon>Eukaryota</taxon>
        <taxon>Metazoa</taxon>
        <taxon>Spiralia</taxon>
        <taxon>Lophotrochozoa</taxon>
        <taxon>Mollusca</taxon>
        <taxon>Gastropoda</taxon>
        <taxon>Heterobranchia</taxon>
        <taxon>Euthyneura</taxon>
        <taxon>Tectipleura</taxon>
        <taxon>Aplysiida</taxon>
        <taxon>Aplysioidea</taxon>
        <taxon>Aplysiidae</taxon>
        <taxon>Aplysia</taxon>
    </lineage>
</organism>
<dbReference type="SUPFAM" id="SSF51735">
    <property type="entry name" value="NAD(P)-binding Rossmann-fold domains"/>
    <property type="match status" value="1"/>
</dbReference>